<proteinExistence type="predicted"/>
<name>A0AA40ANP6_9PEZI</name>
<gene>
    <name evidence="2" type="ORF">B0H67DRAFT_509417</name>
</gene>
<dbReference type="AlphaFoldDB" id="A0AA40ANP6"/>
<reference evidence="2" key="1">
    <citation type="submission" date="2023-06" db="EMBL/GenBank/DDBJ databases">
        <title>Genome-scale phylogeny and comparative genomics of the fungal order Sordariales.</title>
        <authorList>
            <consortium name="Lawrence Berkeley National Laboratory"/>
            <person name="Hensen N."/>
            <person name="Bonometti L."/>
            <person name="Westerberg I."/>
            <person name="Brannstrom I.O."/>
            <person name="Guillou S."/>
            <person name="Cros-Aarteil S."/>
            <person name="Calhoun S."/>
            <person name="Haridas S."/>
            <person name="Kuo A."/>
            <person name="Mondo S."/>
            <person name="Pangilinan J."/>
            <person name="Riley R."/>
            <person name="Labutti K."/>
            <person name="Andreopoulos B."/>
            <person name="Lipzen A."/>
            <person name="Chen C."/>
            <person name="Yanf M."/>
            <person name="Daum C."/>
            <person name="Ng V."/>
            <person name="Clum A."/>
            <person name="Steindorff A."/>
            <person name="Ohm R."/>
            <person name="Martin F."/>
            <person name="Silar P."/>
            <person name="Natvig D."/>
            <person name="Lalanne C."/>
            <person name="Gautier V."/>
            <person name="Ament-Velasquez S.L."/>
            <person name="Kruys A."/>
            <person name="Hutchinson M.I."/>
            <person name="Powell A.J."/>
            <person name="Barry K."/>
            <person name="Miller A.N."/>
            <person name="Grigoriev I.V."/>
            <person name="Debuchy R."/>
            <person name="Gladieux P."/>
            <person name="Thoren M.H."/>
            <person name="Johannesson H."/>
        </authorList>
    </citation>
    <scope>NUCLEOTIDE SEQUENCE</scope>
    <source>
        <strain evidence="2">SMH4607-1</strain>
    </source>
</reference>
<accession>A0AA40ANP6</accession>
<evidence type="ECO:0000313" key="2">
    <source>
        <dbReference type="EMBL" id="KAK0719186.1"/>
    </source>
</evidence>
<protein>
    <submittedName>
        <fullName evidence="2">Uncharacterized protein</fullName>
    </submittedName>
</protein>
<sequence length="61" mass="6585">MWQFLKIIDSQDGVANHCTDSSFKPPDPPEDTHARGSIEVRNLVFSNLSSPGEPVGGDSSN</sequence>
<evidence type="ECO:0000256" key="1">
    <source>
        <dbReference type="SAM" id="MobiDB-lite"/>
    </source>
</evidence>
<organism evidence="2 3">
    <name type="scientific">Lasiosphaeris hirsuta</name>
    <dbReference type="NCBI Taxonomy" id="260670"/>
    <lineage>
        <taxon>Eukaryota</taxon>
        <taxon>Fungi</taxon>
        <taxon>Dikarya</taxon>
        <taxon>Ascomycota</taxon>
        <taxon>Pezizomycotina</taxon>
        <taxon>Sordariomycetes</taxon>
        <taxon>Sordariomycetidae</taxon>
        <taxon>Sordariales</taxon>
        <taxon>Lasiosphaeriaceae</taxon>
        <taxon>Lasiosphaeris</taxon>
    </lineage>
</organism>
<dbReference type="Proteomes" id="UP001172102">
    <property type="component" value="Unassembled WGS sequence"/>
</dbReference>
<feature type="region of interest" description="Disordered" evidence="1">
    <location>
        <begin position="15"/>
        <end position="34"/>
    </location>
</feature>
<keyword evidence="3" id="KW-1185">Reference proteome</keyword>
<comment type="caution">
    <text evidence="2">The sequence shown here is derived from an EMBL/GenBank/DDBJ whole genome shotgun (WGS) entry which is preliminary data.</text>
</comment>
<evidence type="ECO:0000313" key="3">
    <source>
        <dbReference type="Proteomes" id="UP001172102"/>
    </source>
</evidence>
<dbReference type="EMBL" id="JAUKUA010000003">
    <property type="protein sequence ID" value="KAK0719186.1"/>
    <property type="molecule type" value="Genomic_DNA"/>
</dbReference>